<comment type="caution">
    <text evidence="6">The sequence shown here is derived from an EMBL/GenBank/DDBJ whole genome shotgun (WGS) entry which is preliminary data.</text>
</comment>
<evidence type="ECO:0000256" key="2">
    <source>
        <dbReference type="ARBA" id="ARBA00022692"/>
    </source>
</evidence>
<dbReference type="Pfam" id="PF06803">
    <property type="entry name" value="DUF1232"/>
    <property type="match status" value="1"/>
</dbReference>
<dbReference type="AlphaFoldDB" id="A0A845M8H3"/>
<gene>
    <name evidence="6" type="ORF">GQE99_14280</name>
</gene>
<keyword evidence="2" id="KW-0812">Transmembrane</keyword>
<dbReference type="RefSeq" id="WP_161352301.1">
    <property type="nucleotide sequence ID" value="NZ_WTUX01000017.1"/>
</dbReference>
<protein>
    <submittedName>
        <fullName evidence="6">DUF1232 domain-containing protein</fullName>
    </submittedName>
</protein>
<keyword evidence="3" id="KW-1133">Transmembrane helix</keyword>
<dbReference type="GO" id="GO:0012505">
    <property type="term" value="C:endomembrane system"/>
    <property type="evidence" value="ECO:0007669"/>
    <property type="project" value="UniProtKB-SubCell"/>
</dbReference>
<feature type="domain" description="DUF1232" evidence="5">
    <location>
        <begin position="60"/>
        <end position="94"/>
    </location>
</feature>
<dbReference type="InterPro" id="IPR010652">
    <property type="entry name" value="DUF1232"/>
</dbReference>
<evidence type="ECO:0000256" key="3">
    <source>
        <dbReference type="ARBA" id="ARBA00022989"/>
    </source>
</evidence>
<comment type="subcellular location">
    <subcellularLocation>
        <location evidence="1">Endomembrane system</location>
        <topology evidence="1">Multi-pass membrane protein</topology>
    </subcellularLocation>
</comment>
<dbReference type="EMBL" id="WTUX01000017">
    <property type="protein sequence ID" value="MZR14187.1"/>
    <property type="molecule type" value="Genomic_DNA"/>
</dbReference>
<dbReference type="PIRSF" id="PIRSF031804">
    <property type="entry name" value="UCP031804"/>
    <property type="match status" value="1"/>
</dbReference>
<accession>A0A845M8H3</accession>
<evidence type="ECO:0000256" key="1">
    <source>
        <dbReference type="ARBA" id="ARBA00004127"/>
    </source>
</evidence>
<proteinExistence type="predicted"/>
<evidence type="ECO:0000256" key="4">
    <source>
        <dbReference type="ARBA" id="ARBA00023136"/>
    </source>
</evidence>
<reference evidence="6 7" key="1">
    <citation type="submission" date="2019-12" db="EMBL/GenBank/DDBJ databases">
        <title>Maritimibacter sp. nov. sp. isolated from sea sand.</title>
        <authorList>
            <person name="Kim J."/>
            <person name="Jeong S.E."/>
            <person name="Jung H.S."/>
            <person name="Jeon C.O."/>
        </authorList>
    </citation>
    <scope>NUCLEOTIDE SEQUENCE [LARGE SCALE GENOMIC DNA]</scope>
    <source>
        <strain evidence="6 7">DP07</strain>
    </source>
</reference>
<keyword evidence="7" id="KW-1185">Reference proteome</keyword>
<evidence type="ECO:0000313" key="7">
    <source>
        <dbReference type="Proteomes" id="UP000467322"/>
    </source>
</evidence>
<organism evidence="6 7">
    <name type="scientific">Maritimibacter harenae</name>
    <dbReference type="NCBI Taxonomy" id="2606218"/>
    <lineage>
        <taxon>Bacteria</taxon>
        <taxon>Pseudomonadati</taxon>
        <taxon>Pseudomonadota</taxon>
        <taxon>Alphaproteobacteria</taxon>
        <taxon>Rhodobacterales</taxon>
        <taxon>Roseobacteraceae</taxon>
        <taxon>Maritimibacter</taxon>
    </lineage>
</organism>
<keyword evidence="4" id="KW-0472">Membrane</keyword>
<evidence type="ECO:0000313" key="6">
    <source>
        <dbReference type="EMBL" id="MZR14187.1"/>
    </source>
</evidence>
<sequence length="117" mass="12643">MMDETYAKHLDGMDAGAQERLVRDGFAAKVRRFGKRIPFVRDAAAAYYAMLDPNVPMLTRAALVAPLAYLVMPVDAVPDVIAGLGFTDDLVVILAALLSFGNRLDAGHYAKADEMLG</sequence>
<evidence type="ECO:0000259" key="5">
    <source>
        <dbReference type="Pfam" id="PF06803"/>
    </source>
</evidence>
<dbReference type="InterPro" id="IPR016983">
    <property type="entry name" value="UCP031804"/>
</dbReference>
<dbReference type="Proteomes" id="UP000467322">
    <property type="component" value="Unassembled WGS sequence"/>
</dbReference>
<name>A0A845M8H3_9RHOB</name>